<comment type="catalytic activity">
    <reaction evidence="5">
        <text>adenosine(58) in tRNA + S-adenosyl-L-methionine = N(1)-methyladenosine(58) in tRNA + S-adenosyl-L-homocysteine + H(+)</text>
        <dbReference type="Rhea" id="RHEA:43152"/>
        <dbReference type="Rhea" id="RHEA-COMP:10365"/>
        <dbReference type="Rhea" id="RHEA-COMP:10366"/>
        <dbReference type="ChEBI" id="CHEBI:15378"/>
        <dbReference type="ChEBI" id="CHEBI:57856"/>
        <dbReference type="ChEBI" id="CHEBI:59789"/>
        <dbReference type="ChEBI" id="CHEBI:74411"/>
        <dbReference type="ChEBI" id="CHEBI:74491"/>
        <dbReference type="EC" id="2.1.1.220"/>
    </reaction>
</comment>
<dbReference type="AlphaFoldDB" id="A0A0N1IUD1"/>
<dbReference type="Gene3D" id="3.40.50.150">
    <property type="entry name" value="Vaccinia Virus protein VP39"/>
    <property type="match status" value="1"/>
</dbReference>
<name>A0A0N1IUD1_THEAQ</name>
<feature type="domain" description="tRNA (adenine(58)-N(1))-methyltransferase catalytic subunit TRM61 C-terminal" evidence="7">
    <location>
        <begin position="62"/>
        <end position="232"/>
    </location>
</feature>
<evidence type="ECO:0000256" key="3">
    <source>
        <dbReference type="ARBA" id="ARBA00022691"/>
    </source>
</evidence>
<dbReference type="EC" id="2.1.1.220" evidence="5"/>
<dbReference type="SUPFAM" id="SSF53335">
    <property type="entry name" value="S-adenosyl-L-methionine-dependent methyltransferases"/>
    <property type="match status" value="1"/>
</dbReference>
<dbReference type="InterPro" id="IPR014816">
    <property type="entry name" value="tRNA_MeTrfase_Gcd14"/>
</dbReference>
<sequence>MGGVEGGLVLLKDQKGRAFLVRLRPGGVFHHHRGTVPHEAILEAGPGGRVQTHLGEPLSVHRPTLEEYVLHMKRSATPTYPKDASAILTLLDLAPGMRVLEAGTGSGGLTLFLARAVGPSGLVDTYEKRPHHLKQAVENVRAFWQADNIRFHEGSLEEASLEKEAYDGVALDLMEPWAVLGVAAEALKPDRFLVAYLPNITQALELIAKAEGLPLALHRVMEVGWREWEVRLPVAHPRFHQVAHTAFLVAFRKWKVS</sequence>
<comment type="caution">
    <text evidence="8">The sequence shown here is derived from an EMBL/GenBank/DDBJ whole genome shotgun (WGS) entry which is preliminary data.</text>
</comment>
<dbReference type="RefSeq" id="WP_053768057.1">
    <property type="nucleotide sequence ID" value="NZ_LHCI01000106.1"/>
</dbReference>
<dbReference type="EMBL" id="LHCI01000106">
    <property type="protein sequence ID" value="KOX90506.1"/>
    <property type="molecule type" value="Genomic_DNA"/>
</dbReference>
<evidence type="ECO:0000256" key="5">
    <source>
        <dbReference type="PIRNR" id="PIRNR017269"/>
    </source>
</evidence>
<dbReference type="FunFam" id="3.10.330.20:FF:000003">
    <property type="entry name" value="tRNA (Adenine(58)-N(1))-methyltransferase, mitochondrial isoform X1"/>
    <property type="match status" value="1"/>
</dbReference>
<evidence type="ECO:0000313" key="9">
    <source>
        <dbReference type="Proteomes" id="UP000037685"/>
    </source>
</evidence>
<gene>
    <name evidence="8" type="primary">trmI</name>
    <name evidence="8" type="ORF">BVI061214_01697</name>
</gene>
<feature type="binding site" evidence="6">
    <location>
        <position position="132"/>
    </location>
    <ligand>
        <name>S-adenosyl-L-methionine</name>
        <dbReference type="ChEBI" id="CHEBI:59789"/>
    </ligand>
</feature>
<keyword evidence="4 5" id="KW-0819">tRNA processing</keyword>
<keyword evidence="2 5" id="KW-0808">Transferase</keyword>
<organism evidence="8 9">
    <name type="scientific">Thermus aquaticus</name>
    <dbReference type="NCBI Taxonomy" id="271"/>
    <lineage>
        <taxon>Bacteria</taxon>
        <taxon>Thermotogati</taxon>
        <taxon>Deinococcota</taxon>
        <taxon>Deinococci</taxon>
        <taxon>Thermales</taxon>
        <taxon>Thermaceae</taxon>
        <taxon>Thermus</taxon>
    </lineage>
</organism>
<dbReference type="PROSITE" id="PS51620">
    <property type="entry name" value="SAM_TRM61"/>
    <property type="match status" value="1"/>
</dbReference>
<accession>A0A0N1IUD1</accession>
<dbReference type="PIRSF" id="PIRSF017269">
    <property type="entry name" value="GCD14"/>
    <property type="match status" value="1"/>
</dbReference>
<feature type="binding site" evidence="6">
    <location>
        <begin position="106"/>
        <end position="109"/>
    </location>
    <ligand>
        <name>S-adenosyl-L-methionine</name>
        <dbReference type="ChEBI" id="CHEBI:59789"/>
    </ligand>
</feature>
<evidence type="ECO:0000256" key="4">
    <source>
        <dbReference type="ARBA" id="ARBA00022694"/>
    </source>
</evidence>
<evidence type="ECO:0000313" key="8">
    <source>
        <dbReference type="EMBL" id="KOX90506.1"/>
    </source>
</evidence>
<comment type="subunit">
    <text evidence="5">Homotetramer composed of a dimer of dimers.</text>
</comment>
<dbReference type="GO" id="GO:0160107">
    <property type="term" value="F:tRNA (adenine(58)-N1)-methyltransferase activity"/>
    <property type="evidence" value="ECO:0007669"/>
    <property type="project" value="UniProtKB-EC"/>
</dbReference>
<reference evidence="8 9" key="1">
    <citation type="submission" date="2015-07" db="EMBL/GenBank/DDBJ databases">
        <authorList>
            <person name="Noorani M."/>
        </authorList>
    </citation>
    <scope>NUCLEOTIDE SEQUENCE [LARGE SCALE GENOMIC DNA]</scope>
    <source>
        <strain evidence="9">ATCC 25104 / DSM 625 / JCM 10724 / NBRC 103206 / NCIMB 11243 / YT-1</strain>
    </source>
</reference>
<dbReference type="GO" id="GO:0030488">
    <property type="term" value="P:tRNA methylation"/>
    <property type="evidence" value="ECO:0007669"/>
    <property type="project" value="InterPro"/>
</dbReference>
<dbReference type="PANTHER" id="PTHR12133">
    <property type="entry name" value="TRNA (ADENINE(58)-N(1))-METHYLTRANSFERASE"/>
    <property type="match status" value="1"/>
</dbReference>
<feature type="binding site" evidence="6">
    <location>
        <position position="127"/>
    </location>
    <ligand>
        <name>S-adenosyl-L-methionine</name>
        <dbReference type="ChEBI" id="CHEBI:59789"/>
    </ligand>
</feature>
<proteinExistence type="inferred from homology"/>
<evidence type="ECO:0000259" key="7">
    <source>
        <dbReference type="Pfam" id="PF08704"/>
    </source>
</evidence>
<dbReference type="PANTHER" id="PTHR12133:SF1">
    <property type="entry name" value="TRNA (ADENINE(58)-N(1))-METHYLTRANSFERASE, MITOCHONDRIAL"/>
    <property type="match status" value="1"/>
</dbReference>
<dbReference type="InterPro" id="IPR029063">
    <property type="entry name" value="SAM-dependent_MTases_sf"/>
</dbReference>
<evidence type="ECO:0000256" key="2">
    <source>
        <dbReference type="ARBA" id="ARBA00022679"/>
    </source>
</evidence>
<dbReference type="Proteomes" id="UP000037685">
    <property type="component" value="Unassembled WGS sequence"/>
</dbReference>
<comment type="similarity">
    <text evidence="5">Belongs to the class I-like SAM-binding methyltransferase superfamily. TRM61 family.</text>
</comment>
<dbReference type="InterPro" id="IPR049470">
    <property type="entry name" value="TRM61_C"/>
</dbReference>
<dbReference type="Gene3D" id="3.10.330.20">
    <property type="match status" value="1"/>
</dbReference>
<protein>
    <recommendedName>
        <fullName evidence="5">tRNA (adenine(58)-N(1))-methyltransferase TrmI</fullName>
        <ecNumber evidence="5">2.1.1.220</ecNumber>
    </recommendedName>
</protein>
<dbReference type="CDD" id="cd02440">
    <property type="entry name" value="AdoMet_MTases"/>
    <property type="match status" value="1"/>
</dbReference>
<evidence type="ECO:0000256" key="6">
    <source>
        <dbReference type="PIRSR" id="PIRSR017269-1"/>
    </source>
</evidence>
<dbReference type="Pfam" id="PF08704">
    <property type="entry name" value="GCD14"/>
    <property type="match status" value="1"/>
</dbReference>
<feature type="binding site" evidence="6">
    <location>
        <position position="172"/>
    </location>
    <ligand>
        <name>S-adenosyl-L-methionine</name>
        <dbReference type="ChEBI" id="CHEBI:59789"/>
    </ligand>
</feature>
<evidence type="ECO:0000256" key="1">
    <source>
        <dbReference type="ARBA" id="ARBA00022603"/>
    </source>
</evidence>
<dbReference type="GO" id="GO:0031515">
    <property type="term" value="C:tRNA (m1A) methyltransferase complex"/>
    <property type="evidence" value="ECO:0007669"/>
    <property type="project" value="UniProtKB-UniRule"/>
</dbReference>
<keyword evidence="3 5" id="KW-0949">S-adenosyl-L-methionine</keyword>
<comment type="function">
    <text evidence="5">Catalyzes the S-adenosyl-L-methionine-dependent formation of N(1)-methyladenine at position 58 (m1A58) in tRNA.</text>
</comment>
<keyword evidence="1 5" id="KW-0489">Methyltransferase</keyword>
<dbReference type="PATRIC" id="fig|271.14.peg.1768"/>
<dbReference type="Pfam" id="PF14801">
    <property type="entry name" value="TrmI-like_N"/>
    <property type="match status" value="1"/>
</dbReference>